<keyword evidence="1" id="KW-1015">Disulfide bond</keyword>
<accession>A0AAU6PBF0</accession>
<dbReference type="EMBL" id="PP480820">
    <property type="protein sequence ID" value="WXB20551.1"/>
    <property type="molecule type" value="mRNA"/>
</dbReference>
<evidence type="ECO:0000256" key="2">
    <source>
        <dbReference type="PROSITE-ProRule" id="PRU00124"/>
    </source>
</evidence>
<sequence>MNMNKILYLLFILTVIGIVYSDGPECPPAEDGTEKLACPTTDQKGRYRCIEGYVLCDGTNDCPNGEDEDLKDCMFFKTTLSYLNVISEAMLRSARS</sequence>
<organism evidence="4">
    <name type="scientific">Comana monomorpha</name>
    <dbReference type="NCBI Taxonomy" id="1555636"/>
    <lineage>
        <taxon>Eukaryota</taxon>
        <taxon>Metazoa</taxon>
        <taxon>Ecdysozoa</taxon>
        <taxon>Arthropoda</taxon>
        <taxon>Hexapoda</taxon>
        <taxon>Insecta</taxon>
        <taxon>Pterygota</taxon>
        <taxon>Neoptera</taxon>
        <taxon>Endopterygota</taxon>
        <taxon>Lepidoptera</taxon>
        <taxon>Glossata</taxon>
        <taxon>Ditrysia</taxon>
        <taxon>Zygaenoidea</taxon>
        <taxon>Limacodidae</taxon>
        <taxon>Comana</taxon>
    </lineage>
</organism>
<evidence type="ECO:0000313" key="4">
    <source>
        <dbReference type="EMBL" id="WXB20551.1"/>
    </source>
</evidence>
<dbReference type="PROSITE" id="PS50068">
    <property type="entry name" value="LDLRA_2"/>
    <property type="match status" value="1"/>
</dbReference>
<protein>
    <submittedName>
        <fullName evidence="4">Venom peptide</fullName>
    </submittedName>
</protein>
<dbReference type="InterPro" id="IPR036055">
    <property type="entry name" value="LDL_receptor-like_sf"/>
</dbReference>
<feature type="chain" id="PRO_5043537253" evidence="3">
    <location>
        <begin position="22"/>
        <end position="96"/>
    </location>
</feature>
<dbReference type="GO" id="GO:0043195">
    <property type="term" value="C:terminal bouton"/>
    <property type="evidence" value="ECO:0007669"/>
    <property type="project" value="TreeGrafter"/>
</dbReference>
<dbReference type="PANTHER" id="PTHR21105">
    <property type="entry name" value="GH16255P"/>
    <property type="match status" value="1"/>
</dbReference>
<dbReference type="AlphaFoldDB" id="A0AAU6PBF0"/>
<dbReference type="PROSITE" id="PS01209">
    <property type="entry name" value="LDLRA_1"/>
    <property type="match status" value="1"/>
</dbReference>
<feature type="signal peptide" evidence="3">
    <location>
        <begin position="1"/>
        <end position="21"/>
    </location>
</feature>
<dbReference type="GO" id="GO:0030297">
    <property type="term" value="F:transmembrane receptor protein tyrosine kinase activator activity"/>
    <property type="evidence" value="ECO:0007669"/>
    <property type="project" value="TreeGrafter"/>
</dbReference>
<dbReference type="Gene3D" id="2.40.128.620">
    <property type="match status" value="1"/>
</dbReference>
<keyword evidence="3" id="KW-0732">Signal</keyword>
<comment type="caution">
    <text evidence="2">Lacks conserved residue(s) required for the propagation of feature annotation.</text>
</comment>
<dbReference type="PANTHER" id="PTHR21105:SF0">
    <property type="entry name" value="GH16255P"/>
    <property type="match status" value="1"/>
</dbReference>
<reference evidence="4" key="1">
    <citation type="journal article" date="2024" name="Sci. Rep.">
        <title>Phylogeny, envenomation syndrome, and membrane-permeabilising venom produced by Australia's 'electric' caterpillar Comana monomorpha (Lepidoptera: Limacodidae).</title>
        <authorList>
            <person name="Goudarzi M.H."/>
            <person name="Robinson S.D."/>
            <person name="Cardoso F.C."/>
            <person name="Mitchell M.L."/>
            <person name="Cook L.G."/>
            <person name="King G.F."/>
            <person name="Walker A.A."/>
        </authorList>
    </citation>
    <scope>NUCLEOTIDE SEQUENCE</scope>
    <source>
        <strain evidence="4">U_LCTX_10_Cm19</strain>
    </source>
</reference>
<dbReference type="SMART" id="SM00192">
    <property type="entry name" value="LDLa"/>
    <property type="match status" value="1"/>
</dbReference>
<dbReference type="InterPro" id="IPR002172">
    <property type="entry name" value="LDrepeatLR_classA_rpt"/>
</dbReference>
<dbReference type="InterPro" id="IPR023415">
    <property type="entry name" value="LDLR_class-A_CS"/>
</dbReference>
<dbReference type="Pfam" id="PF00057">
    <property type="entry name" value="Ldl_recept_a"/>
    <property type="match status" value="1"/>
</dbReference>
<evidence type="ECO:0000256" key="3">
    <source>
        <dbReference type="SAM" id="SignalP"/>
    </source>
</evidence>
<proteinExistence type="evidence at transcript level"/>
<dbReference type="GO" id="GO:0043410">
    <property type="term" value="P:positive regulation of MAPK cascade"/>
    <property type="evidence" value="ECO:0007669"/>
    <property type="project" value="TreeGrafter"/>
</dbReference>
<dbReference type="SUPFAM" id="SSF57424">
    <property type="entry name" value="LDL receptor-like module"/>
    <property type="match status" value="1"/>
</dbReference>
<name>A0AAU6PBF0_9NEOP</name>
<evidence type="ECO:0000256" key="1">
    <source>
        <dbReference type="ARBA" id="ARBA00023157"/>
    </source>
</evidence>
<dbReference type="CDD" id="cd00112">
    <property type="entry name" value="LDLa"/>
    <property type="match status" value="1"/>
</dbReference>